<comment type="subcellular location">
    <subcellularLocation>
        <location evidence="2">Cell membrane</location>
        <topology evidence="2">Multi-pass membrane protein</topology>
    </subcellularLocation>
    <subcellularLocation>
        <location evidence="1">Cell projection</location>
        <location evidence="1">Cilium membrane</location>
    </subcellularLocation>
</comment>
<dbReference type="GO" id="GO:0004930">
    <property type="term" value="F:G protein-coupled receptor activity"/>
    <property type="evidence" value="ECO:0007669"/>
    <property type="project" value="UniProtKB-KW"/>
</dbReference>
<evidence type="ECO:0000256" key="5">
    <source>
        <dbReference type="ARBA" id="ARBA00022692"/>
    </source>
</evidence>
<dbReference type="InterPro" id="IPR017452">
    <property type="entry name" value="GPCR_Rhodpsn_7TM"/>
</dbReference>
<feature type="domain" description="G-protein coupled receptors family 1 profile" evidence="16">
    <location>
        <begin position="1"/>
        <end position="61"/>
    </location>
</feature>
<evidence type="ECO:0000256" key="11">
    <source>
        <dbReference type="ARBA" id="ARBA00023180"/>
    </source>
</evidence>
<evidence type="ECO:0000256" key="8">
    <source>
        <dbReference type="ARBA" id="ARBA00023136"/>
    </source>
</evidence>
<dbReference type="PANTHER" id="PTHR22752:SF10">
    <property type="entry name" value="G-PROTEIN COUPLED RECEPTOR 161"/>
    <property type="match status" value="1"/>
</dbReference>
<dbReference type="SUPFAM" id="SSF81321">
    <property type="entry name" value="Family A G protein-coupled receptor-like"/>
    <property type="match status" value="1"/>
</dbReference>
<proteinExistence type="predicted"/>
<evidence type="ECO:0000256" key="12">
    <source>
        <dbReference type="ARBA" id="ARBA00023224"/>
    </source>
</evidence>
<evidence type="ECO:0000256" key="1">
    <source>
        <dbReference type="ARBA" id="ARBA00004309"/>
    </source>
</evidence>
<keyword evidence="7" id="KW-0297">G-protein coupled receptor</keyword>
<organism evidence="17 18">
    <name type="scientific">Daphnia galeata</name>
    <dbReference type="NCBI Taxonomy" id="27404"/>
    <lineage>
        <taxon>Eukaryota</taxon>
        <taxon>Metazoa</taxon>
        <taxon>Ecdysozoa</taxon>
        <taxon>Arthropoda</taxon>
        <taxon>Crustacea</taxon>
        <taxon>Branchiopoda</taxon>
        <taxon>Diplostraca</taxon>
        <taxon>Cladocera</taxon>
        <taxon>Anomopoda</taxon>
        <taxon>Daphniidae</taxon>
        <taxon>Daphnia</taxon>
    </lineage>
</organism>
<evidence type="ECO:0000313" key="18">
    <source>
        <dbReference type="Proteomes" id="UP000789390"/>
    </source>
</evidence>
<evidence type="ECO:0000256" key="7">
    <source>
        <dbReference type="ARBA" id="ARBA00023040"/>
    </source>
</evidence>
<feature type="region of interest" description="Disordered" evidence="14">
    <location>
        <begin position="325"/>
        <end position="355"/>
    </location>
</feature>
<evidence type="ECO:0000256" key="15">
    <source>
        <dbReference type="SAM" id="Phobius"/>
    </source>
</evidence>
<protein>
    <recommendedName>
        <fullName evidence="16">G-protein coupled receptors family 1 profile domain-containing protein</fullName>
    </recommendedName>
</protein>
<feature type="transmembrane region" description="Helical" evidence="15">
    <location>
        <begin position="41"/>
        <end position="64"/>
    </location>
</feature>
<gene>
    <name evidence="17" type="ORF">DGAL_LOCUS12734</name>
</gene>
<keyword evidence="12" id="KW-0807">Transducer</keyword>
<dbReference type="EMBL" id="CAKKLH010000292">
    <property type="protein sequence ID" value="CAH0109262.1"/>
    <property type="molecule type" value="Genomic_DNA"/>
</dbReference>
<keyword evidence="11" id="KW-0325">Glycoprotein</keyword>
<accession>A0A8J2RVE5</accession>
<evidence type="ECO:0000256" key="3">
    <source>
        <dbReference type="ARBA" id="ARBA00022473"/>
    </source>
</evidence>
<dbReference type="CDD" id="cd00637">
    <property type="entry name" value="7tm_classA_rhodopsin-like"/>
    <property type="match status" value="1"/>
</dbReference>
<evidence type="ECO:0000256" key="6">
    <source>
        <dbReference type="ARBA" id="ARBA00022989"/>
    </source>
</evidence>
<keyword evidence="5 15" id="KW-0812">Transmembrane</keyword>
<comment type="caution">
    <text evidence="17">The sequence shown here is derived from an EMBL/GenBank/DDBJ whole genome shotgun (WGS) entry which is preliminary data.</text>
</comment>
<dbReference type="OrthoDB" id="6363855at2759"/>
<keyword evidence="4" id="KW-1003">Cell membrane</keyword>
<keyword evidence="10" id="KW-0675">Receptor</keyword>
<dbReference type="PROSITE" id="PS50262">
    <property type="entry name" value="G_PROTEIN_RECEP_F1_2"/>
    <property type="match status" value="1"/>
</dbReference>
<keyword evidence="9" id="KW-1015">Disulfide bond</keyword>
<dbReference type="PANTHER" id="PTHR22752">
    <property type="entry name" value="G PROTEIN-COUPLED RECEPTOR"/>
    <property type="match status" value="1"/>
</dbReference>
<dbReference type="AlphaFoldDB" id="A0A8J2RVE5"/>
<keyword evidence="13" id="KW-0966">Cell projection</keyword>
<evidence type="ECO:0000313" key="17">
    <source>
        <dbReference type="EMBL" id="CAH0109262.1"/>
    </source>
</evidence>
<evidence type="ECO:0000256" key="2">
    <source>
        <dbReference type="ARBA" id="ARBA00004651"/>
    </source>
</evidence>
<name>A0A8J2RVE5_9CRUS</name>
<keyword evidence="3" id="KW-0217">Developmental protein</keyword>
<dbReference type="GO" id="GO:0060170">
    <property type="term" value="C:ciliary membrane"/>
    <property type="evidence" value="ECO:0007669"/>
    <property type="project" value="UniProtKB-SubCell"/>
</dbReference>
<feature type="compositionally biased region" description="Pro residues" evidence="14">
    <location>
        <begin position="327"/>
        <end position="336"/>
    </location>
</feature>
<reference evidence="17" key="1">
    <citation type="submission" date="2021-11" db="EMBL/GenBank/DDBJ databases">
        <authorList>
            <person name="Schell T."/>
        </authorList>
    </citation>
    <scope>NUCLEOTIDE SEQUENCE</scope>
    <source>
        <strain evidence="17">M5</strain>
    </source>
</reference>
<evidence type="ECO:0000256" key="10">
    <source>
        <dbReference type="ARBA" id="ARBA00023170"/>
    </source>
</evidence>
<evidence type="ECO:0000256" key="9">
    <source>
        <dbReference type="ARBA" id="ARBA00023157"/>
    </source>
</evidence>
<evidence type="ECO:0000256" key="13">
    <source>
        <dbReference type="ARBA" id="ARBA00023273"/>
    </source>
</evidence>
<evidence type="ECO:0000256" key="14">
    <source>
        <dbReference type="SAM" id="MobiDB-lite"/>
    </source>
</evidence>
<keyword evidence="6 15" id="KW-1133">Transmembrane helix</keyword>
<evidence type="ECO:0000256" key="4">
    <source>
        <dbReference type="ARBA" id="ARBA00022475"/>
    </source>
</evidence>
<sequence length="355" mass="38659">MRTIFLVLAAFLLTWIPMLVLALLEMIRYLGGLGNWTPPHWLYVFAMWSMCAGSVTYPILYGIYNRAIRKELRICLSCSGGLNTKKWRNVNHFYHHGGSGHGGHGGGIGQRRGSKWSNYSEYAALRPRETSAAATAAVSAAVAAAAAASTSQQGLTESLTALQAGINDMANGKSILMRTRKSSQDSGAVIPSDDEDGMGGGIHLRSSSHASGHHSNHCQRVENKLLNCITDESVPSTAAAAVATWRAFNRPRMALAVLAVSLQHIAAHSDHLQYHQHRRNQQDEMMTAKNSHADQIIDDQPNQIKSLKQSDDDQVVVPLEQQQLEIVPPPPPPLPALLPADIRTSSLDEGIEPDR</sequence>
<keyword evidence="8 15" id="KW-0472">Membrane</keyword>
<dbReference type="Gene3D" id="1.20.1070.10">
    <property type="entry name" value="Rhodopsin 7-helix transmembrane proteins"/>
    <property type="match status" value="1"/>
</dbReference>
<keyword evidence="18" id="KW-1185">Reference proteome</keyword>
<evidence type="ECO:0000259" key="16">
    <source>
        <dbReference type="PROSITE" id="PS50262"/>
    </source>
</evidence>
<dbReference type="Proteomes" id="UP000789390">
    <property type="component" value="Unassembled WGS sequence"/>
</dbReference>